<dbReference type="Pfam" id="PF00582">
    <property type="entry name" value="Usp"/>
    <property type="match status" value="1"/>
</dbReference>
<evidence type="ECO:0000259" key="1">
    <source>
        <dbReference type="Pfam" id="PF00582"/>
    </source>
</evidence>
<evidence type="ECO:0000313" key="2">
    <source>
        <dbReference type="EMBL" id="KAL2915274.1"/>
    </source>
</evidence>
<organism evidence="2 3">
    <name type="scientific">Polyrhizophydium stewartii</name>
    <dbReference type="NCBI Taxonomy" id="2732419"/>
    <lineage>
        <taxon>Eukaryota</taxon>
        <taxon>Fungi</taxon>
        <taxon>Fungi incertae sedis</taxon>
        <taxon>Chytridiomycota</taxon>
        <taxon>Chytridiomycota incertae sedis</taxon>
        <taxon>Chytridiomycetes</taxon>
        <taxon>Rhizophydiales</taxon>
        <taxon>Rhizophydiales incertae sedis</taxon>
        <taxon>Polyrhizophydium</taxon>
    </lineage>
</organism>
<feature type="domain" description="UspA" evidence="1">
    <location>
        <begin position="7"/>
        <end position="146"/>
    </location>
</feature>
<keyword evidence="3" id="KW-1185">Reference proteome</keyword>
<sequence>MSAHKNTILLPTDFSDAAAKALVWAARFVIHHDDRVVLLHTLEDVHEDDGAALTPEATQLYQGAERKLNEWAKELRRQLHGKHAFIETKVGFGAAGVATVKAAGKIAPDMVLMAVHGQTGVASVEMGPVASYVCAYLKSCPVVLVRSAMAEEIAA</sequence>
<dbReference type="InterPro" id="IPR006016">
    <property type="entry name" value="UspA"/>
</dbReference>
<protein>
    <recommendedName>
        <fullName evidence="1">UspA domain-containing protein</fullName>
    </recommendedName>
</protein>
<reference evidence="2 3" key="1">
    <citation type="submission" date="2023-09" db="EMBL/GenBank/DDBJ databases">
        <title>Pangenome analysis of Batrachochytrium dendrobatidis and related Chytrids.</title>
        <authorList>
            <person name="Yacoub M.N."/>
            <person name="Stajich J.E."/>
            <person name="James T.Y."/>
        </authorList>
    </citation>
    <scope>NUCLEOTIDE SEQUENCE [LARGE SCALE GENOMIC DNA]</scope>
    <source>
        <strain evidence="2 3">JEL0888</strain>
    </source>
</reference>
<comment type="caution">
    <text evidence="2">The sequence shown here is derived from an EMBL/GenBank/DDBJ whole genome shotgun (WGS) entry which is preliminary data.</text>
</comment>
<dbReference type="Gene3D" id="3.40.50.620">
    <property type="entry name" value="HUPs"/>
    <property type="match status" value="1"/>
</dbReference>
<dbReference type="SUPFAM" id="SSF52402">
    <property type="entry name" value="Adenine nucleotide alpha hydrolases-like"/>
    <property type="match status" value="1"/>
</dbReference>
<accession>A0ABR4N733</accession>
<evidence type="ECO:0000313" key="3">
    <source>
        <dbReference type="Proteomes" id="UP001527925"/>
    </source>
</evidence>
<dbReference type="CDD" id="cd00293">
    <property type="entry name" value="USP-like"/>
    <property type="match status" value="1"/>
</dbReference>
<dbReference type="PANTHER" id="PTHR46100:SF4">
    <property type="entry name" value="USPA DOMAIN-CONTAINING PROTEIN"/>
    <property type="match status" value="1"/>
</dbReference>
<gene>
    <name evidence="2" type="ORF">HK105_205139</name>
</gene>
<dbReference type="EMBL" id="JADGIZ020000025">
    <property type="protein sequence ID" value="KAL2915274.1"/>
    <property type="molecule type" value="Genomic_DNA"/>
</dbReference>
<dbReference type="PANTHER" id="PTHR46100">
    <property type="entry name" value="IMP2'P"/>
    <property type="match status" value="1"/>
</dbReference>
<name>A0ABR4N733_9FUNG</name>
<dbReference type="Proteomes" id="UP001527925">
    <property type="component" value="Unassembled WGS sequence"/>
</dbReference>
<dbReference type="InterPro" id="IPR014729">
    <property type="entry name" value="Rossmann-like_a/b/a_fold"/>
</dbReference>
<proteinExistence type="predicted"/>